<proteinExistence type="predicted"/>
<feature type="compositionally biased region" description="Basic and acidic residues" evidence="1">
    <location>
        <begin position="11"/>
        <end position="23"/>
    </location>
</feature>
<sequence length="32" mass="3478">KRRGAGGQEADAFRGSEGERDWEGGIGMRQRG</sequence>
<feature type="region of interest" description="Disordered" evidence="1">
    <location>
        <begin position="1"/>
        <end position="32"/>
    </location>
</feature>
<dbReference type="AlphaFoldDB" id="A0A061REI3"/>
<name>A0A061REI3_9CHLO</name>
<reference evidence="2" key="1">
    <citation type="submission" date="2014-05" db="EMBL/GenBank/DDBJ databases">
        <title>The transcriptome of the halophilic microalga Tetraselmis sp. GSL018 isolated from the Great Salt Lake, Utah.</title>
        <authorList>
            <person name="Jinkerson R.E."/>
            <person name="D'Adamo S."/>
            <person name="Posewitz M.C."/>
        </authorList>
    </citation>
    <scope>NUCLEOTIDE SEQUENCE</scope>
    <source>
        <strain evidence="2">GSL018</strain>
    </source>
</reference>
<dbReference type="EMBL" id="GBEZ01017263">
    <property type="protein sequence ID" value="JAC69060.1"/>
    <property type="molecule type" value="Transcribed_RNA"/>
</dbReference>
<evidence type="ECO:0000256" key="1">
    <source>
        <dbReference type="SAM" id="MobiDB-lite"/>
    </source>
</evidence>
<accession>A0A061REI3</accession>
<protein>
    <submittedName>
        <fullName evidence="2">Uncharacterized protein</fullName>
    </submittedName>
</protein>
<organism evidence="2">
    <name type="scientific">Tetraselmis sp. GSL018</name>
    <dbReference type="NCBI Taxonomy" id="582737"/>
    <lineage>
        <taxon>Eukaryota</taxon>
        <taxon>Viridiplantae</taxon>
        <taxon>Chlorophyta</taxon>
        <taxon>core chlorophytes</taxon>
        <taxon>Chlorodendrophyceae</taxon>
        <taxon>Chlorodendrales</taxon>
        <taxon>Chlorodendraceae</taxon>
        <taxon>Tetraselmis</taxon>
    </lineage>
</organism>
<evidence type="ECO:0000313" key="2">
    <source>
        <dbReference type="EMBL" id="JAC69060.1"/>
    </source>
</evidence>
<gene>
    <name evidence="2" type="ORF">TSPGSL018_7299</name>
</gene>
<feature type="non-terminal residue" evidence="2">
    <location>
        <position position="1"/>
    </location>
</feature>